<proteinExistence type="predicted"/>
<protein>
    <recommendedName>
        <fullName evidence="3">IrrE N-terminal-like domain-containing protein</fullName>
    </recommendedName>
</protein>
<dbReference type="EMBL" id="CP017248">
    <property type="protein sequence ID" value="AOR36962.1"/>
    <property type="molecule type" value="Genomic_DNA"/>
</dbReference>
<reference evidence="2" key="1">
    <citation type="submission" date="2016-09" db="EMBL/GenBank/DDBJ databases">
        <title>Streptomyces puniciscabiei strain:TW1S1 Genome sequencing and assembly.</title>
        <authorList>
            <person name="Kim M.-K."/>
            <person name="Kim S.B."/>
        </authorList>
    </citation>
    <scope>NUCLEOTIDE SEQUENCE [LARGE SCALE GENOMIC DNA]</scope>
    <source>
        <strain evidence="2">TW1S1</strain>
    </source>
</reference>
<keyword evidence="2" id="KW-1185">Reference proteome</keyword>
<evidence type="ECO:0000313" key="1">
    <source>
        <dbReference type="EMBL" id="AOR36962.1"/>
    </source>
</evidence>
<accession>A0A1D7YN80</accession>
<dbReference type="Proteomes" id="UP000094960">
    <property type="component" value="Chromosome"/>
</dbReference>
<evidence type="ECO:0008006" key="3">
    <source>
        <dbReference type="Google" id="ProtNLM"/>
    </source>
</evidence>
<sequence>MDDRELRQYCANVLEELEIPERADVNALCDHLEDIRGRRISLIETPMPTGPGRPCGLWVATAEEDYLLYQKFTTQAHQQHIVRHEIGHMALGHKAAPVMPDEAVQLLMPTLSPDLVRSVLGRSQYSNTEEKAAELVASLMPLRAEGMSQRRSVDPGMAKLITHLGRSLERDST</sequence>
<dbReference type="AlphaFoldDB" id="A0A1D7YN80"/>
<gene>
    <name evidence="1" type="ORF">BFF78_08080</name>
</gene>
<name>A0A1D7YN80_9ACTN</name>
<evidence type="ECO:0000313" key="2">
    <source>
        <dbReference type="Proteomes" id="UP000094960"/>
    </source>
</evidence>
<organism evidence="1 2">
    <name type="scientific">Streptomyces fodineus</name>
    <dbReference type="NCBI Taxonomy" id="1904616"/>
    <lineage>
        <taxon>Bacteria</taxon>
        <taxon>Bacillati</taxon>
        <taxon>Actinomycetota</taxon>
        <taxon>Actinomycetes</taxon>
        <taxon>Kitasatosporales</taxon>
        <taxon>Streptomycetaceae</taxon>
        <taxon>Streptomyces</taxon>
    </lineage>
</organism>
<dbReference type="KEGG" id="spun:BFF78_08080"/>